<accession>A0A078MLH8</accession>
<reference evidence="1" key="1">
    <citation type="submission" date="2014-07" db="EMBL/GenBank/DDBJ databases">
        <authorList>
            <person name="Urmite Genomes Urmite Genomes"/>
        </authorList>
    </citation>
    <scope>NUCLEOTIDE SEQUENCE</scope>
    <source>
        <strain evidence="1">11W110_air</strain>
    </source>
</reference>
<gene>
    <name evidence="1" type="ORF">BN1051_00432</name>
</gene>
<evidence type="ECO:0008006" key="2">
    <source>
        <dbReference type="Google" id="ProtNLM"/>
    </source>
</evidence>
<proteinExistence type="predicted"/>
<organism evidence="1">
    <name type="scientific">Arthrobacter saudimassiliensis</name>
    <dbReference type="NCBI Taxonomy" id="1461584"/>
    <lineage>
        <taxon>Bacteria</taxon>
        <taxon>Bacillati</taxon>
        <taxon>Actinomycetota</taxon>
        <taxon>Actinomycetes</taxon>
        <taxon>Micrococcales</taxon>
        <taxon>Micrococcaceae</taxon>
        <taxon>Arthrobacter</taxon>
    </lineage>
</organism>
<protein>
    <recommendedName>
        <fullName evidence="2">MarR family protein</fullName>
    </recommendedName>
</protein>
<dbReference type="PATRIC" id="fig|1461584.3.peg.422"/>
<evidence type="ECO:0000313" key="1">
    <source>
        <dbReference type="EMBL" id="CEA07119.1"/>
    </source>
</evidence>
<name>A0A078MLH8_9MICC</name>
<dbReference type="EMBL" id="LN483070">
    <property type="protein sequence ID" value="CEA07119.1"/>
    <property type="molecule type" value="Genomic_DNA"/>
</dbReference>
<dbReference type="AlphaFoldDB" id="A0A078MLH8"/>
<sequence>MHLVLTINQRDSRRSGDLVPELLHSLRPIPAAVPFQRSVGDEAQGVAADPASAVEAVLTAVRQRRWNIGIGVGALEPPLPDGLAAASGPGLGFSRLAVERAARKAGDRQPVAVLAPDPEAAAHAEAVLCLLAGIVASRSAAEWRVLDLLVPGARGQQKYAAQELGISAQAVSRAVIRSQWQEEQAARPAAARLLQLCLPAAVPAGLG</sequence>